<accession>A0AAV8Z432</accession>
<sequence>MSTQGELKKILNSSLPQAILPGPSLSPNQSATYIRGLLLKNLPSSDVKDLKADLKWQFLLDKHSFHKKSKPKRAKNFPNAKNGWRWAC</sequence>
<evidence type="ECO:0000313" key="3">
    <source>
        <dbReference type="Proteomes" id="UP001162162"/>
    </source>
</evidence>
<dbReference type="EMBL" id="JAPWTK010000020">
    <property type="protein sequence ID" value="KAJ8957914.1"/>
    <property type="molecule type" value="Genomic_DNA"/>
</dbReference>
<gene>
    <name evidence="2" type="ORF">NQ318_001911</name>
</gene>
<proteinExistence type="predicted"/>
<comment type="caution">
    <text evidence="2">The sequence shown here is derived from an EMBL/GenBank/DDBJ whole genome shotgun (WGS) entry which is preliminary data.</text>
</comment>
<organism evidence="2 3">
    <name type="scientific">Aromia moschata</name>
    <dbReference type="NCBI Taxonomy" id="1265417"/>
    <lineage>
        <taxon>Eukaryota</taxon>
        <taxon>Metazoa</taxon>
        <taxon>Ecdysozoa</taxon>
        <taxon>Arthropoda</taxon>
        <taxon>Hexapoda</taxon>
        <taxon>Insecta</taxon>
        <taxon>Pterygota</taxon>
        <taxon>Neoptera</taxon>
        <taxon>Endopterygota</taxon>
        <taxon>Coleoptera</taxon>
        <taxon>Polyphaga</taxon>
        <taxon>Cucujiformia</taxon>
        <taxon>Chrysomeloidea</taxon>
        <taxon>Cerambycidae</taxon>
        <taxon>Cerambycinae</taxon>
        <taxon>Callichromatini</taxon>
        <taxon>Aromia</taxon>
    </lineage>
</organism>
<protein>
    <submittedName>
        <fullName evidence="2">Uncharacterized protein</fullName>
    </submittedName>
</protein>
<evidence type="ECO:0000256" key="1">
    <source>
        <dbReference type="SAM" id="MobiDB-lite"/>
    </source>
</evidence>
<reference evidence="2" key="1">
    <citation type="journal article" date="2023" name="Insect Mol. Biol.">
        <title>Genome sequencing provides insights into the evolution of gene families encoding plant cell wall-degrading enzymes in longhorned beetles.</title>
        <authorList>
            <person name="Shin N.R."/>
            <person name="Okamura Y."/>
            <person name="Kirsch R."/>
            <person name="Pauchet Y."/>
        </authorList>
    </citation>
    <scope>NUCLEOTIDE SEQUENCE</scope>
    <source>
        <strain evidence="2">AMC_N1</strain>
    </source>
</reference>
<evidence type="ECO:0000313" key="2">
    <source>
        <dbReference type="EMBL" id="KAJ8957914.1"/>
    </source>
</evidence>
<name>A0AAV8Z432_9CUCU</name>
<dbReference type="Proteomes" id="UP001162162">
    <property type="component" value="Unassembled WGS sequence"/>
</dbReference>
<feature type="region of interest" description="Disordered" evidence="1">
    <location>
        <begin position="69"/>
        <end position="88"/>
    </location>
</feature>
<dbReference type="AlphaFoldDB" id="A0AAV8Z432"/>
<keyword evidence="3" id="KW-1185">Reference proteome</keyword>